<evidence type="ECO:0000256" key="12">
    <source>
        <dbReference type="ARBA" id="ARBA00023014"/>
    </source>
</evidence>
<dbReference type="RefSeq" id="WP_097676171.1">
    <property type="nucleotide sequence ID" value="NZ_FXAZ01000004.1"/>
</dbReference>
<dbReference type="InterPro" id="IPR058240">
    <property type="entry name" value="rSAM_sf"/>
</dbReference>
<feature type="binding site" evidence="16 17">
    <location>
        <position position="83"/>
    </location>
    <ligand>
        <name>[4Fe-4S] cluster</name>
        <dbReference type="ChEBI" id="CHEBI:49883"/>
        <note>4Fe-4S-S-AdoMet</note>
    </ligand>
</feature>
<comment type="cofactor">
    <cofactor evidence="16 17">
        <name>[4Fe-4S] cluster</name>
        <dbReference type="ChEBI" id="CHEBI:49883"/>
    </cofactor>
    <text evidence="16 17">Binds 1 [4Fe-4S] cluster. The cluster is coordinated with 3 cysteines and an exchangeable S-adenosyl-L-methionine.</text>
</comment>
<evidence type="ECO:0000256" key="2">
    <source>
        <dbReference type="ARBA" id="ARBA00010765"/>
    </source>
</evidence>
<evidence type="ECO:0000256" key="15">
    <source>
        <dbReference type="ARBA" id="ARBA00070199"/>
    </source>
</evidence>
<dbReference type="HAMAP" id="MF_01694">
    <property type="entry name" value="BioB"/>
    <property type="match status" value="1"/>
</dbReference>
<keyword evidence="8 16" id="KW-0001">2Fe-2S</keyword>
<dbReference type="PANTHER" id="PTHR22976:SF2">
    <property type="entry name" value="BIOTIN SYNTHASE, MITOCHONDRIAL"/>
    <property type="match status" value="1"/>
</dbReference>
<dbReference type="EMBL" id="FXAZ01000004">
    <property type="protein sequence ID" value="SMG51873.1"/>
    <property type="molecule type" value="Genomic_DNA"/>
</dbReference>
<feature type="binding site" evidence="16 17">
    <location>
        <position position="285"/>
    </location>
    <ligand>
        <name>[2Fe-2S] cluster</name>
        <dbReference type="ChEBI" id="CHEBI:190135"/>
    </ligand>
</feature>
<dbReference type="EC" id="2.8.1.6" evidence="4 16"/>
<evidence type="ECO:0000256" key="13">
    <source>
        <dbReference type="ARBA" id="ARBA00051157"/>
    </source>
</evidence>
<keyword evidence="9 16" id="KW-0479">Metal-binding</keyword>
<dbReference type="InterPro" id="IPR002684">
    <property type="entry name" value="Biotin_synth/BioAB"/>
</dbReference>
<organism evidence="19 20">
    <name type="scientific">Paenibacillus aquistagni</name>
    <dbReference type="NCBI Taxonomy" id="1852522"/>
    <lineage>
        <taxon>Bacteria</taxon>
        <taxon>Bacillati</taxon>
        <taxon>Bacillota</taxon>
        <taxon>Bacilli</taxon>
        <taxon>Bacillales</taxon>
        <taxon>Paenibacillaceae</taxon>
        <taxon>Paenibacillus</taxon>
    </lineage>
</organism>
<gene>
    <name evidence="16" type="primary">bioB</name>
    <name evidence="19" type="ORF">SAMN06295960_3311</name>
</gene>
<dbReference type="SFLD" id="SFLDS00029">
    <property type="entry name" value="Radical_SAM"/>
    <property type="match status" value="1"/>
</dbReference>
<keyword evidence="6 16" id="KW-0808">Transferase</keyword>
<dbReference type="GO" id="GO:0009102">
    <property type="term" value="P:biotin biosynthetic process"/>
    <property type="evidence" value="ECO:0007669"/>
    <property type="project" value="UniProtKB-UniRule"/>
</dbReference>
<feature type="binding site" evidence="16 17">
    <location>
        <position position="155"/>
    </location>
    <ligand>
        <name>[2Fe-2S] cluster</name>
        <dbReference type="ChEBI" id="CHEBI:190135"/>
    </ligand>
</feature>
<keyword evidence="12 16" id="KW-0411">Iron-sulfur</keyword>
<dbReference type="InterPro" id="IPR010722">
    <property type="entry name" value="BATS_dom"/>
</dbReference>
<evidence type="ECO:0000256" key="4">
    <source>
        <dbReference type="ARBA" id="ARBA00012236"/>
    </source>
</evidence>
<evidence type="ECO:0000256" key="17">
    <source>
        <dbReference type="PIRSR" id="PIRSR001619-1"/>
    </source>
</evidence>
<evidence type="ECO:0000256" key="5">
    <source>
        <dbReference type="ARBA" id="ARBA00022485"/>
    </source>
</evidence>
<dbReference type="SUPFAM" id="SSF102114">
    <property type="entry name" value="Radical SAM enzymes"/>
    <property type="match status" value="1"/>
</dbReference>
<evidence type="ECO:0000256" key="11">
    <source>
        <dbReference type="ARBA" id="ARBA00023004"/>
    </source>
</evidence>
<comment type="subunit">
    <text evidence="3 16">Homodimer.</text>
</comment>
<dbReference type="OrthoDB" id="9786826at2"/>
<dbReference type="SFLD" id="SFLDG01060">
    <property type="entry name" value="BATS_domain_containing"/>
    <property type="match status" value="1"/>
</dbReference>
<comment type="function">
    <text evidence="14 16">Catalyzes the conversion of dethiobiotin (DTB) to biotin by the insertion of a sulfur atom into dethiobiotin via a radical-based mechanism.</text>
</comment>
<dbReference type="SFLD" id="SFLDG01278">
    <property type="entry name" value="biotin_synthase_like"/>
    <property type="match status" value="1"/>
</dbReference>
<dbReference type="SMART" id="SM00729">
    <property type="entry name" value="Elp3"/>
    <property type="match status" value="1"/>
</dbReference>
<evidence type="ECO:0000256" key="8">
    <source>
        <dbReference type="ARBA" id="ARBA00022714"/>
    </source>
</evidence>
<evidence type="ECO:0000313" key="20">
    <source>
        <dbReference type="Proteomes" id="UP000193834"/>
    </source>
</evidence>
<keyword evidence="11 16" id="KW-0408">Iron</keyword>
<feature type="binding site" evidence="16 17">
    <location>
        <position position="123"/>
    </location>
    <ligand>
        <name>[2Fe-2S] cluster</name>
        <dbReference type="ChEBI" id="CHEBI:190135"/>
    </ligand>
</feature>
<evidence type="ECO:0000256" key="7">
    <source>
        <dbReference type="ARBA" id="ARBA00022691"/>
    </source>
</evidence>
<dbReference type="FunFam" id="3.20.20.70:FF:000026">
    <property type="entry name" value="Biotin synthase"/>
    <property type="match status" value="1"/>
</dbReference>
<evidence type="ECO:0000256" key="6">
    <source>
        <dbReference type="ARBA" id="ARBA00022679"/>
    </source>
</evidence>
<comment type="pathway">
    <text evidence="1 16">Cofactor biosynthesis; biotin biosynthesis; biotin from 7,8-diaminononanoate: step 2/2.</text>
</comment>
<dbReference type="Pfam" id="PF04055">
    <property type="entry name" value="Radical_SAM"/>
    <property type="match status" value="1"/>
</dbReference>
<keyword evidence="5 16" id="KW-0004">4Fe-4S</keyword>
<dbReference type="GO" id="GO:0004076">
    <property type="term" value="F:biotin synthase activity"/>
    <property type="evidence" value="ECO:0007669"/>
    <property type="project" value="UniProtKB-UniRule"/>
</dbReference>
<dbReference type="PROSITE" id="PS51918">
    <property type="entry name" value="RADICAL_SAM"/>
    <property type="match status" value="1"/>
</dbReference>
<dbReference type="Gene3D" id="3.20.20.70">
    <property type="entry name" value="Aldolase class I"/>
    <property type="match status" value="1"/>
</dbReference>
<feature type="binding site" evidence="16 17">
    <location>
        <position position="215"/>
    </location>
    <ligand>
        <name>[2Fe-2S] cluster</name>
        <dbReference type="ChEBI" id="CHEBI:190135"/>
    </ligand>
</feature>
<sequence>MNDHNTVMTVDRQQDTDWQALAAKAIQGEAITEAEALNVLQASDDELLAVMDAAFRIRKHYYGKKVKLNLIVNAKSGLCPEDCGYCSQSIVSSAPVTKYPLLEKEVLVEGAKRAMELQAGTYCIVASGRGPTKRELAEVTSAVQEIKETMPLKICACLGILTDEQSKQLKEAGVDRYNHNLNTSADHYAHITSTHTYEDRVHTVEQAKQAGISPCSGVIIGMGETDEQLVQAAIALRELDADSIPVNFLNAIPGTPLEKLSHLNPRKCLKALAMFRFVCPTKEIRASGGREVNLRSMQVLALYAANSIFIGDYLTTEGQEAASDHAMIQDMGFEIETCAL</sequence>
<feature type="binding site" evidence="16 17">
    <location>
        <position position="86"/>
    </location>
    <ligand>
        <name>[4Fe-4S] cluster</name>
        <dbReference type="ChEBI" id="CHEBI:49883"/>
        <note>4Fe-4S-S-AdoMet</note>
    </ligand>
</feature>
<evidence type="ECO:0000256" key="3">
    <source>
        <dbReference type="ARBA" id="ARBA00011738"/>
    </source>
</evidence>
<comment type="catalytic activity">
    <reaction evidence="13 16">
        <text>(4R,5S)-dethiobiotin + (sulfur carrier)-SH + 2 reduced [2Fe-2S]-[ferredoxin] + 2 S-adenosyl-L-methionine = (sulfur carrier)-H + biotin + 2 5'-deoxyadenosine + 2 L-methionine + 2 oxidized [2Fe-2S]-[ferredoxin]</text>
        <dbReference type="Rhea" id="RHEA:22060"/>
        <dbReference type="Rhea" id="RHEA-COMP:10000"/>
        <dbReference type="Rhea" id="RHEA-COMP:10001"/>
        <dbReference type="Rhea" id="RHEA-COMP:14737"/>
        <dbReference type="Rhea" id="RHEA-COMP:14739"/>
        <dbReference type="ChEBI" id="CHEBI:17319"/>
        <dbReference type="ChEBI" id="CHEBI:29917"/>
        <dbReference type="ChEBI" id="CHEBI:33737"/>
        <dbReference type="ChEBI" id="CHEBI:33738"/>
        <dbReference type="ChEBI" id="CHEBI:57586"/>
        <dbReference type="ChEBI" id="CHEBI:57844"/>
        <dbReference type="ChEBI" id="CHEBI:59789"/>
        <dbReference type="ChEBI" id="CHEBI:64428"/>
        <dbReference type="ChEBI" id="CHEBI:149473"/>
        <dbReference type="EC" id="2.8.1.6"/>
    </reaction>
</comment>
<reference evidence="19 20" key="1">
    <citation type="submission" date="2017-04" db="EMBL/GenBank/DDBJ databases">
        <authorList>
            <person name="Afonso C.L."/>
            <person name="Miller P.J."/>
            <person name="Scott M.A."/>
            <person name="Spackman E."/>
            <person name="Goraichik I."/>
            <person name="Dimitrov K.M."/>
            <person name="Suarez D.L."/>
            <person name="Swayne D.E."/>
        </authorList>
    </citation>
    <scope>NUCLEOTIDE SEQUENCE [LARGE SCALE GENOMIC DNA]</scope>
    <source>
        <strain evidence="19 20">11</strain>
    </source>
</reference>
<feature type="binding site" evidence="16 17">
    <location>
        <position position="79"/>
    </location>
    <ligand>
        <name>[4Fe-4S] cluster</name>
        <dbReference type="ChEBI" id="CHEBI:49883"/>
        <note>4Fe-4S-S-AdoMet</note>
    </ligand>
</feature>
<accession>A0A1X7LER7</accession>
<dbReference type="PANTHER" id="PTHR22976">
    <property type="entry name" value="BIOTIN SYNTHASE"/>
    <property type="match status" value="1"/>
</dbReference>
<keyword evidence="10 16" id="KW-0093">Biotin biosynthesis</keyword>
<keyword evidence="7 16" id="KW-0949">S-adenosyl-L-methionine</keyword>
<evidence type="ECO:0000259" key="18">
    <source>
        <dbReference type="PROSITE" id="PS51918"/>
    </source>
</evidence>
<comment type="similarity">
    <text evidence="2 16">Belongs to the radical SAM superfamily. Biotin synthase family.</text>
</comment>
<dbReference type="InterPro" id="IPR013785">
    <property type="entry name" value="Aldolase_TIM"/>
</dbReference>
<evidence type="ECO:0000256" key="10">
    <source>
        <dbReference type="ARBA" id="ARBA00022756"/>
    </source>
</evidence>
<dbReference type="STRING" id="1852522.SAMN06295960_3311"/>
<comment type="cofactor">
    <cofactor evidence="17">
        <name>[2Fe-2S] cluster</name>
        <dbReference type="ChEBI" id="CHEBI:190135"/>
    </cofactor>
    <text evidence="17">Binds 1 [2Fe-2S] cluster. The cluster is coordinated with 3 cysteines and 1 arginine.</text>
</comment>
<comment type="cofactor">
    <cofactor evidence="16">
        <name>[2Fe-2S] cluster</name>
        <dbReference type="ChEBI" id="CHEBI:190135"/>
    </cofactor>
    <text evidence="16">Binds 1 [2Fe-2S] cluster. The cluster is coordinated with 3 cysteines and 1 arginine.</text>
</comment>
<dbReference type="Proteomes" id="UP000193834">
    <property type="component" value="Unassembled WGS sequence"/>
</dbReference>
<dbReference type="SMART" id="SM00876">
    <property type="entry name" value="BATS"/>
    <property type="match status" value="1"/>
</dbReference>
<dbReference type="GO" id="GO:0005506">
    <property type="term" value="F:iron ion binding"/>
    <property type="evidence" value="ECO:0007669"/>
    <property type="project" value="UniProtKB-UniRule"/>
</dbReference>
<dbReference type="CDD" id="cd01335">
    <property type="entry name" value="Radical_SAM"/>
    <property type="match status" value="1"/>
</dbReference>
<evidence type="ECO:0000256" key="1">
    <source>
        <dbReference type="ARBA" id="ARBA00004942"/>
    </source>
</evidence>
<dbReference type="PIRSF" id="PIRSF001619">
    <property type="entry name" value="Biotin_synth"/>
    <property type="match status" value="1"/>
</dbReference>
<evidence type="ECO:0000256" key="9">
    <source>
        <dbReference type="ARBA" id="ARBA00022723"/>
    </source>
</evidence>
<proteinExistence type="inferred from homology"/>
<evidence type="ECO:0000256" key="16">
    <source>
        <dbReference type="HAMAP-Rule" id="MF_01694"/>
    </source>
</evidence>
<keyword evidence="20" id="KW-1185">Reference proteome</keyword>
<dbReference type="InterPro" id="IPR007197">
    <property type="entry name" value="rSAM"/>
</dbReference>
<dbReference type="InterPro" id="IPR024177">
    <property type="entry name" value="Biotin_synthase"/>
</dbReference>
<name>A0A1X7LER7_9BACL</name>
<dbReference type="Pfam" id="PF06968">
    <property type="entry name" value="BATS"/>
    <property type="match status" value="1"/>
</dbReference>
<dbReference type="InterPro" id="IPR006638">
    <property type="entry name" value="Elp3/MiaA/NifB-like_rSAM"/>
</dbReference>
<dbReference type="GO" id="GO:0051537">
    <property type="term" value="F:2 iron, 2 sulfur cluster binding"/>
    <property type="evidence" value="ECO:0007669"/>
    <property type="project" value="UniProtKB-KW"/>
</dbReference>
<feature type="domain" description="Radical SAM core" evidence="18">
    <location>
        <begin position="60"/>
        <end position="290"/>
    </location>
</feature>
<protein>
    <recommendedName>
        <fullName evidence="15 16">Biotin synthase</fullName>
        <ecNumber evidence="4 16">2.8.1.6</ecNumber>
    </recommendedName>
</protein>
<dbReference type="NCBIfam" id="TIGR00433">
    <property type="entry name" value="bioB"/>
    <property type="match status" value="1"/>
</dbReference>
<evidence type="ECO:0000256" key="14">
    <source>
        <dbReference type="ARBA" id="ARBA00057568"/>
    </source>
</evidence>
<dbReference type="AlphaFoldDB" id="A0A1X7LER7"/>
<evidence type="ECO:0000313" key="19">
    <source>
        <dbReference type="EMBL" id="SMG51873.1"/>
    </source>
</evidence>
<dbReference type="UniPathway" id="UPA00078">
    <property type="reaction ID" value="UER00162"/>
</dbReference>
<dbReference type="GO" id="GO:0051539">
    <property type="term" value="F:4 iron, 4 sulfur cluster binding"/>
    <property type="evidence" value="ECO:0007669"/>
    <property type="project" value="UniProtKB-KW"/>
</dbReference>